<feature type="signal peptide" evidence="1">
    <location>
        <begin position="1"/>
        <end position="21"/>
    </location>
</feature>
<protein>
    <submittedName>
        <fullName evidence="3">YceI family protein</fullName>
    </submittedName>
</protein>
<evidence type="ECO:0000259" key="2">
    <source>
        <dbReference type="Pfam" id="PF04264"/>
    </source>
</evidence>
<evidence type="ECO:0000313" key="3">
    <source>
        <dbReference type="EMBL" id="MCO4292811.1"/>
    </source>
</evidence>
<dbReference type="Proteomes" id="UP001155182">
    <property type="component" value="Unassembled WGS sequence"/>
</dbReference>
<sequence>MHKFTLITLIAFLLTSLNSYAQQPALKLSAKESKVLIHGTSSVHDWTAQCDNKSGDLIALTDKSSFKTIQSLSLKISSKSIRSIDEKGAYYDDVMDGRIWSSLEADKYSEITISLKQVKAINIIGPKAVIDAIAIVTIHGVRKELPVKVTAETANNSIRIKGTKEIKMLDFAVQPPTILLEFLKTGNEITIEFDLLYK</sequence>
<feature type="domain" description="Lipid/polyisoprenoid-binding YceI-like" evidence="2">
    <location>
        <begin position="29"/>
        <end position="195"/>
    </location>
</feature>
<reference evidence="3" key="1">
    <citation type="submission" date="2022-06" db="EMBL/GenBank/DDBJ databases">
        <title>Solitalea sp. MAHUQ-68 isolated from rhizospheric soil.</title>
        <authorList>
            <person name="Huq M.A."/>
        </authorList>
    </citation>
    <scope>NUCLEOTIDE SEQUENCE</scope>
    <source>
        <strain evidence="3">MAHUQ-68</strain>
    </source>
</reference>
<feature type="chain" id="PRO_5040884363" evidence="1">
    <location>
        <begin position="22"/>
        <end position="198"/>
    </location>
</feature>
<name>A0A9X2JEW1_9SPHI</name>
<keyword evidence="1" id="KW-0732">Signal</keyword>
<dbReference type="InterPro" id="IPR036761">
    <property type="entry name" value="TTHA0802/YceI-like_sf"/>
</dbReference>
<evidence type="ECO:0000256" key="1">
    <source>
        <dbReference type="SAM" id="SignalP"/>
    </source>
</evidence>
<dbReference type="RefSeq" id="WP_252587304.1">
    <property type="nucleotide sequence ID" value="NZ_JAMWYS010000028.1"/>
</dbReference>
<dbReference type="Pfam" id="PF04264">
    <property type="entry name" value="YceI"/>
    <property type="match status" value="1"/>
</dbReference>
<dbReference type="AlphaFoldDB" id="A0A9X2JEW1"/>
<proteinExistence type="predicted"/>
<dbReference type="Gene3D" id="2.40.128.110">
    <property type="entry name" value="Lipid/polyisoprenoid-binding, YceI-like"/>
    <property type="match status" value="1"/>
</dbReference>
<dbReference type="SUPFAM" id="SSF101874">
    <property type="entry name" value="YceI-like"/>
    <property type="match status" value="1"/>
</dbReference>
<evidence type="ECO:0000313" key="4">
    <source>
        <dbReference type="Proteomes" id="UP001155182"/>
    </source>
</evidence>
<dbReference type="EMBL" id="JAMWYS010000028">
    <property type="protein sequence ID" value="MCO4292811.1"/>
    <property type="molecule type" value="Genomic_DNA"/>
</dbReference>
<organism evidence="3 4">
    <name type="scientific">Solitalea agri</name>
    <dbReference type="NCBI Taxonomy" id="2953739"/>
    <lineage>
        <taxon>Bacteria</taxon>
        <taxon>Pseudomonadati</taxon>
        <taxon>Bacteroidota</taxon>
        <taxon>Sphingobacteriia</taxon>
        <taxon>Sphingobacteriales</taxon>
        <taxon>Sphingobacteriaceae</taxon>
        <taxon>Solitalea</taxon>
    </lineage>
</organism>
<dbReference type="InterPro" id="IPR007372">
    <property type="entry name" value="Lipid/polyisoprenoid-bd_YceI"/>
</dbReference>
<keyword evidence="4" id="KW-1185">Reference proteome</keyword>
<gene>
    <name evidence="3" type="ORF">NF867_08065</name>
</gene>
<accession>A0A9X2JEW1</accession>
<comment type="caution">
    <text evidence="3">The sequence shown here is derived from an EMBL/GenBank/DDBJ whole genome shotgun (WGS) entry which is preliminary data.</text>
</comment>